<protein>
    <submittedName>
        <fullName evidence="3">Short-chain dehydrogenase/reductase SDR</fullName>
    </submittedName>
</protein>
<accession>D2PQB3</accession>
<evidence type="ECO:0000313" key="3">
    <source>
        <dbReference type="EMBL" id="ADB34815.1"/>
    </source>
</evidence>
<dbReference type="Pfam" id="PF00106">
    <property type="entry name" value="adh_short"/>
    <property type="match status" value="1"/>
</dbReference>
<evidence type="ECO:0000313" key="4">
    <source>
        <dbReference type="Proteomes" id="UP000007967"/>
    </source>
</evidence>
<name>D2PQB3_KRIFD</name>
<dbReference type="InterPro" id="IPR036291">
    <property type="entry name" value="NAD(P)-bd_dom_sf"/>
</dbReference>
<dbReference type="STRING" id="479435.Kfla_5811"/>
<dbReference type="PANTHER" id="PTHR24320:SF148">
    <property type="entry name" value="NAD(P)-BINDING ROSSMANN-FOLD SUPERFAMILY PROTEIN"/>
    <property type="match status" value="1"/>
</dbReference>
<dbReference type="Gene3D" id="3.40.50.720">
    <property type="entry name" value="NAD(P)-binding Rossmann-like Domain"/>
    <property type="match status" value="1"/>
</dbReference>
<dbReference type="Proteomes" id="UP000007967">
    <property type="component" value="Chromosome"/>
</dbReference>
<dbReference type="OrthoDB" id="4577644at2"/>
<dbReference type="NCBIfam" id="NF004513">
    <property type="entry name" value="PRK05854.1"/>
    <property type="match status" value="1"/>
</dbReference>
<dbReference type="RefSeq" id="WP_012923369.1">
    <property type="nucleotide sequence ID" value="NC_013729.1"/>
</dbReference>
<reference evidence="3 4" key="2">
    <citation type="journal article" date="2010" name="Stand. Genomic Sci.">
        <title>Complete genome sequence of Kribbella flavida type strain (IFO 14399).</title>
        <authorList>
            <person name="Pukall R."/>
            <person name="Lapidus A."/>
            <person name="Glavina Del Rio T."/>
            <person name="Copeland A."/>
            <person name="Tice H."/>
            <person name="Cheng J.-F."/>
            <person name="Lucas S."/>
            <person name="Chen F."/>
            <person name="Nolan M."/>
            <person name="LaButti K."/>
            <person name="Pati A."/>
            <person name="Ivanova N."/>
            <person name="Mavrommatis K."/>
            <person name="Mikhailova N."/>
            <person name="Pitluck S."/>
            <person name="Bruce D."/>
            <person name="Goodwin L."/>
            <person name="Land M."/>
            <person name="Hauser L."/>
            <person name="Chang Y.-J."/>
            <person name="Jeffries C.D."/>
            <person name="Chen A."/>
            <person name="Palaniappan K."/>
            <person name="Chain P."/>
            <person name="Rohde M."/>
            <person name="Goeker M."/>
            <person name="Bristow J."/>
            <person name="Eisen J.A."/>
            <person name="Markowitz V."/>
            <person name="Hugenholtz P."/>
            <person name="Kyrpides N.C."/>
            <person name="Klenk H.-P."/>
            <person name="Brettin T."/>
        </authorList>
    </citation>
    <scope>NUCLEOTIDE SEQUENCE [LARGE SCALE GENOMIC DNA]</scope>
    <source>
        <strain evidence="4">DSM 17836 / JCM 10339 / NBRC 14399</strain>
    </source>
</reference>
<dbReference type="EMBL" id="CP001736">
    <property type="protein sequence ID" value="ADB34815.1"/>
    <property type="molecule type" value="Genomic_DNA"/>
</dbReference>
<reference evidence="4" key="1">
    <citation type="submission" date="2009-09" db="EMBL/GenBank/DDBJ databases">
        <title>The complete genome of Kribbella flavida DSM 17836.</title>
        <authorList>
            <consortium name="US DOE Joint Genome Institute (JGI-PGF)"/>
            <person name="Lucas S."/>
            <person name="Copeland A."/>
            <person name="Lapidus A."/>
            <person name="Glavina del Rio T."/>
            <person name="Dalin E."/>
            <person name="Tice H."/>
            <person name="Bruce D."/>
            <person name="Goodwin L."/>
            <person name="Pitluck S."/>
            <person name="Kyrpides N."/>
            <person name="Mavromatis K."/>
            <person name="Ivanova N."/>
            <person name="Saunders E."/>
            <person name="Brettin T."/>
            <person name="Detter J.C."/>
            <person name="Han C."/>
            <person name="Larimer F."/>
            <person name="Land M."/>
            <person name="Hauser L."/>
            <person name="Markowitz V."/>
            <person name="Cheng J.-F."/>
            <person name="Hugenholtz P."/>
            <person name="Woyke T."/>
            <person name="Wu D."/>
            <person name="Pukall R."/>
            <person name="Klenk H.-P."/>
            <person name="Eisen J.A."/>
        </authorList>
    </citation>
    <scope>NUCLEOTIDE SEQUENCE [LARGE SCALE GENOMIC DNA]</scope>
    <source>
        <strain evidence="4">DSM 17836 / JCM 10339 / NBRC 14399</strain>
    </source>
</reference>
<evidence type="ECO:0000256" key="1">
    <source>
        <dbReference type="ARBA" id="ARBA00006484"/>
    </source>
</evidence>
<sequence length="309" mass="33103">MYEVPDQTGQYAVVTGANSGTGKEAARRLAAAGAHVVLAVRTVAKGEAARAEILARHPGALLDVRRIDLADLGSVAEFADALIADGVPLDLLVNNAGVMIPPERMLTADGFELQFGTNFLGPFALTLRLLPLLLAAPAPRVATMSSGMANFGRIEFDDLQWQRQYRRVRAYAQSKLADLMMGRRLAAIAAERGWPLLSTIAHPGITRTNLQTAGPSLGRDRPSAVDRMLLRLDLTPSQDVEQGTEPLLVAAVSPDAVQGAYYGPSRWFEMVGPTKRARIPRRALDDNSGARLWATAEQLTGVSLSTVAA</sequence>
<proteinExistence type="inferred from homology"/>
<dbReference type="AlphaFoldDB" id="D2PQB3"/>
<organism evidence="3 4">
    <name type="scientific">Kribbella flavida (strain DSM 17836 / JCM 10339 / NBRC 14399)</name>
    <dbReference type="NCBI Taxonomy" id="479435"/>
    <lineage>
        <taxon>Bacteria</taxon>
        <taxon>Bacillati</taxon>
        <taxon>Actinomycetota</taxon>
        <taxon>Actinomycetes</taxon>
        <taxon>Propionibacteriales</taxon>
        <taxon>Kribbellaceae</taxon>
        <taxon>Kribbella</taxon>
    </lineage>
</organism>
<comment type="similarity">
    <text evidence="1">Belongs to the short-chain dehydrogenases/reductases (SDR) family.</text>
</comment>
<dbReference type="SUPFAM" id="SSF51735">
    <property type="entry name" value="NAD(P)-binding Rossmann-fold domains"/>
    <property type="match status" value="1"/>
</dbReference>
<dbReference type="InterPro" id="IPR002347">
    <property type="entry name" value="SDR_fam"/>
</dbReference>
<dbReference type="eggNOG" id="COG1028">
    <property type="taxonomic scope" value="Bacteria"/>
</dbReference>
<keyword evidence="2" id="KW-0560">Oxidoreductase</keyword>
<dbReference type="NCBIfam" id="NF004846">
    <property type="entry name" value="PRK06197.1"/>
    <property type="match status" value="1"/>
</dbReference>
<gene>
    <name evidence="3" type="ordered locus">Kfla_5811</name>
</gene>
<dbReference type="KEGG" id="kfl:Kfla_5811"/>
<dbReference type="PRINTS" id="PR00081">
    <property type="entry name" value="GDHRDH"/>
</dbReference>
<dbReference type="PANTHER" id="PTHR24320">
    <property type="entry name" value="RETINOL DEHYDROGENASE"/>
    <property type="match status" value="1"/>
</dbReference>
<evidence type="ECO:0000256" key="2">
    <source>
        <dbReference type="ARBA" id="ARBA00023002"/>
    </source>
</evidence>
<keyword evidence="4" id="KW-1185">Reference proteome</keyword>
<dbReference type="HOGENOM" id="CLU_010194_44_2_11"/>
<dbReference type="GO" id="GO:0016491">
    <property type="term" value="F:oxidoreductase activity"/>
    <property type="evidence" value="ECO:0007669"/>
    <property type="project" value="UniProtKB-KW"/>
</dbReference>